<protein>
    <recommendedName>
        <fullName evidence="3">Phage head morphogenesis domain-containing protein</fullName>
    </recommendedName>
</protein>
<dbReference type="AlphaFoldDB" id="A0A6L5WI97"/>
<dbReference type="Proteomes" id="UP000476338">
    <property type="component" value="Unassembled WGS sequence"/>
</dbReference>
<name>A0A6L5WI97_9BACT</name>
<gene>
    <name evidence="1" type="ORF">F1B92_06300</name>
</gene>
<comment type="caution">
    <text evidence="1">The sequence shown here is derived from an EMBL/GenBank/DDBJ whole genome shotgun (WGS) entry which is preliminary data.</text>
</comment>
<evidence type="ECO:0000313" key="1">
    <source>
        <dbReference type="EMBL" id="MSN96774.1"/>
    </source>
</evidence>
<evidence type="ECO:0000313" key="2">
    <source>
        <dbReference type="Proteomes" id="UP000476338"/>
    </source>
</evidence>
<organism evidence="1 2">
    <name type="scientific">Campylobacter portucalensis</name>
    <dbReference type="NCBI Taxonomy" id="2608384"/>
    <lineage>
        <taxon>Bacteria</taxon>
        <taxon>Pseudomonadati</taxon>
        <taxon>Campylobacterota</taxon>
        <taxon>Epsilonproteobacteria</taxon>
        <taxon>Campylobacterales</taxon>
        <taxon>Campylobacteraceae</taxon>
        <taxon>Campylobacter</taxon>
    </lineage>
</organism>
<sequence>MRRGFYWAGVEYSQKFQERLKSVIRSVFNGELARDEMAAALKKAFEGEIKHGVSYFAGLGDHIISQAQNVSTITQAQKYGVKFYKVVARMDSRTSEICRCMHGRIIPASHLENQANKIINAKNMSEKKAAAMWMSGGFNAKTSDLPHNFGLPPYHFRCRSEVVPVWIDEYKVDGVKMRATKAPKNDEILRHIDKMGVERVVDKYNYIKGKHTTPLYKKAKKEDIIKALNSINEIAPNKKNKNRLNSFSDNGFFIVFNGDRIVTFIPPKNGNKKAIYNYFKQNSIKDKREVIKWNLENLKSHFMG</sequence>
<keyword evidence="2" id="KW-1185">Reference proteome</keyword>
<dbReference type="EMBL" id="VWSJ01000024">
    <property type="protein sequence ID" value="MSN96774.1"/>
    <property type="molecule type" value="Genomic_DNA"/>
</dbReference>
<accession>A0A6L5WI97</accession>
<reference evidence="1 2" key="1">
    <citation type="submission" date="2019-09" db="EMBL/GenBank/DDBJ databases">
        <authorList>
            <person name="Silva M."/>
            <person name="Pereira G."/>
            <person name="Lopes-Da-Costa L."/>
            <person name="Silva E."/>
        </authorList>
    </citation>
    <scope>NUCLEOTIDE SEQUENCE [LARGE SCALE GENOMIC DNA]</scope>
    <source>
        <strain evidence="1 2">FMV-PI01</strain>
    </source>
</reference>
<reference evidence="1 2" key="2">
    <citation type="submission" date="2020-03" db="EMBL/GenBank/DDBJ databases">
        <title>Campylobacter portucalensis sp. nov., a new species of Campylobacter isolated from the reproductive tract of bulls.</title>
        <authorList>
            <person name="Silva M.F."/>
            <person name="Pereira G."/>
            <person name="Carneiro C."/>
            <person name="Hemphill A."/>
            <person name="Mateus L."/>
            <person name="Lopes-Da-Costa L."/>
            <person name="Silva E."/>
        </authorList>
    </citation>
    <scope>NUCLEOTIDE SEQUENCE [LARGE SCALE GENOMIC DNA]</scope>
    <source>
        <strain evidence="1 2">FMV-PI01</strain>
    </source>
</reference>
<proteinExistence type="predicted"/>
<evidence type="ECO:0008006" key="3">
    <source>
        <dbReference type="Google" id="ProtNLM"/>
    </source>
</evidence>